<dbReference type="AlphaFoldDB" id="A0A0H5BFE3"/>
<dbReference type="STRING" id="1079.BVIR_2471"/>
<evidence type="ECO:0000313" key="2">
    <source>
        <dbReference type="EMBL" id="BAR99829.1"/>
    </source>
</evidence>
<protein>
    <submittedName>
        <fullName evidence="3">Dihem cytochrome c</fullName>
    </submittedName>
    <submittedName>
        <fullName evidence="2">Ni,Fe-hydrogenase I cytochrome b subunit</fullName>
    </submittedName>
</protein>
<reference evidence="2" key="1">
    <citation type="journal article" date="2015" name="Genome Announc.">
        <title>Complete Genome Sequence of the Bacteriochlorophyll b-Producing Photosynthetic Bacterium Blastochloris viridis.</title>
        <authorList>
            <person name="Tsukatani Y."/>
            <person name="Hirose Y."/>
            <person name="Harada J."/>
            <person name="Misawa N."/>
            <person name="Mori K."/>
            <person name="Inoue K."/>
            <person name="Tamiaki H."/>
        </authorList>
    </citation>
    <scope>NUCLEOTIDE SEQUENCE [LARGE SCALE GENOMIC DNA]</scope>
    <source>
        <strain evidence="2">DSM 133</strain>
    </source>
</reference>
<reference evidence="3" key="2">
    <citation type="submission" date="2015-11" db="EMBL/GenBank/DDBJ databases">
        <authorList>
            <person name="Zhang Y."/>
            <person name="Guo Z."/>
        </authorList>
    </citation>
    <scope>NUCLEOTIDE SEQUENCE</scope>
    <source>
        <strain evidence="3">1</strain>
    </source>
</reference>
<dbReference type="KEGG" id="bvr:BVIR_2471"/>
<dbReference type="EMBL" id="LN907867">
    <property type="protein sequence ID" value="CUU42901.1"/>
    <property type="molecule type" value="Genomic_DNA"/>
</dbReference>
<dbReference type="RefSeq" id="WP_055037869.1">
    <property type="nucleotide sequence ID" value="NZ_AP014854.2"/>
</dbReference>
<name>A0A0H5BFE3_BLAVI</name>
<dbReference type="EMBL" id="AP014854">
    <property type="protein sequence ID" value="BAR99829.1"/>
    <property type="molecule type" value="Genomic_DNA"/>
</dbReference>
<accession>A0A0H5BFE3</accession>
<dbReference type="Proteomes" id="UP000065734">
    <property type="component" value="Chromosome I"/>
</dbReference>
<feature type="chain" id="PRO_5014229137" evidence="1">
    <location>
        <begin position="28"/>
        <end position="177"/>
    </location>
</feature>
<organism evidence="3 4">
    <name type="scientific">Blastochloris viridis</name>
    <name type="common">Rhodopseudomonas viridis</name>
    <dbReference type="NCBI Taxonomy" id="1079"/>
    <lineage>
        <taxon>Bacteria</taxon>
        <taxon>Pseudomonadati</taxon>
        <taxon>Pseudomonadota</taxon>
        <taxon>Alphaproteobacteria</taxon>
        <taxon>Hyphomicrobiales</taxon>
        <taxon>Blastochloridaceae</taxon>
        <taxon>Blastochloris</taxon>
    </lineage>
</organism>
<sequence>MPRWIKIGALAAGPLAALALVATPLIAHDRGHGGDHRRGHDVRLAPVSDPVVAKECASCHMLYPPGLLPARSWVALMAGLDDHFGDNAALDDATARRVTDDLTANAADKAGNNRVTLRGLAATDAPLRITELPSWQRKHERKDRVAPAALKRAGAKFKGDCKACHKQAEQGWFDDDD</sequence>
<proteinExistence type="predicted"/>
<keyword evidence="1" id="KW-0732">Signal</keyword>
<dbReference type="Pfam" id="PF09626">
    <property type="entry name" value="DHC"/>
    <property type="match status" value="1"/>
</dbReference>
<keyword evidence="4" id="KW-1185">Reference proteome</keyword>
<evidence type="ECO:0000313" key="3">
    <source>
        <dbReference type="EMBL" id="CUU42901.1"/>
    </source>
</evidence>
<gene>
    <name evidence="2" type="ORF">BV133_2236</name>
    <name evidence="3" type="ORF">BVIRIDIS_19170</name>
</gene>
<reference evidence="4" key="3">
    <citation type="journal article" date="2016" name="Genome Announc.">
        <title>Revised genome sequence of the purple photosynthetic bacterium Blastochloris viridis.</title>
        <authorList>
            <person name="Liu L.N."/>
            <person name="Faulkner M."/>
            <person name="Liu X."/>
            <person name="Huang F."/>
            <person name="Darby A.C."/>
            <person name="Hall N."/>
        </authorList>
    </citation>
    <scope>NUCLEOTIDE SEQUENCE [LARGE SCALE GENOMIC DNA]</scope>
    <source>
        <strain evidence="4">ATCC 19567 / DSM 133 / F</strain>
    </source>
</reference>
<feature type="signal peptide" evidence="1">
    <location>
        <begin position="1"/>
        <end position="27"/>
    </location>
</feature>
<evidence type="ECO:0000313" key="4">
    <source>
        <dbReference type="Proteomes" id="UP000065734"/>
    </source>
</evidence>
<dbReference type="InterPro" id="IPR018588">
    <property type="entry name" value="Dihaem_cytochrome-c"/>
</dbReference>
<evidence type="ECO:0000256" key="1">
    <source>
        <dbReference type="SAM" id="SignalP"/>
    </source>
</evidence>